<reference evidence="1 2" key="1">
    <citation type="submission" date="2017-12" db="EMBL/GenBank/DDBJ databases">
        <title>Comparative genomics of Botrytis spp.</title>
        <authorList>
            <person name="Valero-Jimenez C.A."/>
            <person name="Tapia P."/>
            <person name="Veloso J."/>
            <person name="Silva-Moreno E."/>
            <person name="Staats M."/>
            <person name="Valdes J.H."/>
            <person name="Van Kan J.A.L."/>
        </authorList>
    </citation>
    <scope>NUCLEOTIDE SEQUENCE [LARGE SCALE GENOMIC DNA]</scope>
    <source>
        <strain evidence="1 2">MUCL11595</strain>
    </source>
</reference>
<proteinExistence type="predicted"/>
<comment type="caution">
    <text evidence="1">The sequence shown here is derived from an EMBL/GenBank/DDBJ whole genome shotgun (WGS) entry which is preliminary data.</text>
</comment>
<sequence>MNARSEVIIEPRPVMEVITEEGYERGVIIDHEMKREAITITVNDFDGVTHIQEVIHFNPSVFSNEVSNPIRVETTEKELNNGSREIVEMVENNHTSITKESSDKGSLEMVAIDMDGQETRITWRGIITRERKKSDESMH</sequence>
<dbReference type="EMBL" id="PQXN01000037">
    <property type="protein sequence ID" value="TGO60259.1"/>
    <property type="molecule type" value="Genomic_DNA"/>
</dbReference>
<protein>
    <submittedName>
        <fullName evidence="1">Uncharacterized protein</fullName>
    </submittedName>
</protein>
<dbReference type="OrthoDB" id="3520350at2759"/>
<dbReference type="AlphaFoldDB" id="A0A4Z1IF57"/>
<name>A0A4Z1IF57_9HELO</name>
<evidence type="ECO:0000313" key="2">
    <source>
        <dbReference type="Proteomes" id="UP000297527"/>
    </source>
</evidence>
<keyword evidence="2" id="KW-1185">Reference proteome</keyword>
<gene>
    <name evidence="1" type="ORF">BCON_0037g00600</name>
</gene>
<dbReference type="Proteomes" id="UP000297527">
    <property type="component" value="Unassembled WGS sequence"/>
</dbReference>
<accession>A0A4Z1IF57</accession>
<organism evidence="1 2">
    <name type="scientific">Botryotinia convoluta</name>
    <dbReference type="NCBI Taxonomy" id="54673"/>
    <lineage>
        <taxon>Eukaryota</taxon>
        <taxon>Fungi</taxon>
        <taxon>Dikarya</taxon>
        <taxon>Ascomycota</taxon>
        <taxon>Pezizomycotina</taxon>
        <taxon>Leotiomycetes</taxon>
        <taxon>Helotiales</taxon>
        <taxon>Sclerotiniaceae</taxon>
        <taxon>Botryotinia</taxon>
    </lineage>
</organism>
<evidence type="ECO:0000313" key="1">
    <source>
        <dbReference type="EMBL" id="TGO60259.1"/>
    </source>
</evidence>